<feature type="region of interest" description="Disordered" evidence="1">
    <location>
        <begin position="21"/>
        <end position="47"/>
    </location>
</feature>
<sequence length="261" mass="29770">MSCTGFACSSASKVINSPKVTVSRRSVNRRSVPNEVSAKRQKKQPRDQFSIFCDEDSEQQSQQGSGNINIQYEGGSITVPALRGTVGILRQRSSNIMGRAIDHNRYSGQLPVVTNQPDESVFHLLHVDPDVYDAVEDRTVEQNQRSARYLLVEHALDQLHWPSIYEDRLILREIVGLLDMRRQELLEHGISVDEKWDIFYQPETSWDIEDVALAAICTFDYLFLLRAIEATDALAQSIWFSNDEEEVTNSENIPPVDLWCR</sequence>
<organism evidence="2 3">
    <name type="scientific">Colletotrichum orchidophilum</name>
    <dbReference type="NCBI Taxonomy" id="1209926"/>
    <lineage>
        <taxon>Eukaryota</taxon>
        <taxon>Fungi</taxon>
        <taxon>Dikarya</taxon>
        <taxon>Ascomycota</taxon>
        <taxon>Pezizomycotina</taxon>
        <taxon>Sordariomycetes</taxon>
        <taxon>Hypocreomycetidae</taxon>
        <taxon>Glomerellales</taxon>
        <taxon>Glomerellaceae</taxon>
        <taxon>Colletotrichum</taxon>
    </lineage>
</organism>
<evidence type="ECO:0000256" key="1">
    <source>
        <dbReference type="SAM" id="MobiDB-lite"/>
    </source>
</evidence>
<evidence type="ECO:0000313" key="3">
    <source>
        <dbReference type="Proteomes" id="UP000176998"/>
    </source>
</evidence>
<accession>A0A1G4AST1</accession>
<protein>
    <submittedName>
        <fullName evidence="2">Uncharacterized protein</fullName>
    </submittedName>
</protein>
<reference evidence="2 3" key="1">
    <citation type="submission" date="2016-09" db="EMBL/GenBank/DDBJ databases">
        <authorList>
            <person name="Capua I."/>
            <person name="De Benedictis P."/>
            <person name="Joannis T."/>
            <person name="Lombin L.H."/>
            <person name="Cattoli G."/>
        </authorList>
    </citation>
    <scope>NUCLEOTIDE SEQUENCE [LARGE SCALE GENOMIC DNA]</scope>
    <source>
        <strain evidence="2 3">IMI 309357</strain>
    </source>
</reference>
<dbReference type="RefSeq" id="XP_022469272.1">
    <property type="nucleotide sequence ID" value="XM_022624236.1"/>
</dbReference>
<dbReference type="GeneID" id="34565746"/>
<dbReference type="Proteomes" id="UP000176998">
    <property type="component" value="Unassembled WGS sequence"/>
</dbReference>
<evidence type="ECO:0000313" key="2">
    <source>
        <dbReference type="EMBL" id="OHE92102.1"/>
    </source>
</evidence>
<dbReference type="OrthoDB" id="4833081at2759"/>
<proteinExistence type="predicted"/>
<feature type="compositionally biased region" description="Low complexity" evidence="1">
    <location>
        <begin position="23"/>
        <end position="36"/>
    </location>
</feature>
<name>A0A1G4AST1_9PEZI</name>
<keyword evidence="3" id="KW-1185">Reference proteome</keyword>
<dbReference type="EMBL" id="MJBS01000159">
    <property type="protein sequence ID" value="OHE92102.1"/>
    <property type="molecule type" value="Genomic_DNA"/>
</dbReference>
<dbReference type="AlphaFoldDB" id="A0A1G4AST1"/>
<comment type="caution">
    <text evidence="2">The sequence shown here is derived from an EMBL/GenBank/DDBJ whole genome shotgun (WGS) entry which is preliminary data.</text>
</comment>
<gene>
    <name evidence="2" type="ORF">CORC01_12617</name>
</gene>